<evidence type="ECO:0000313" key="2">
    <source>
        <dbReference type="Proteomes" id="UP001501727"/>
    </source>
</evidence>
<comment type="caution">
    <text evidence="1">The sequence shown here is derived from an EMBL/GenBank/DDBJ whole genome shotgun (WGS) entry which is preliminary data.</text>
</comment>
<sequence length="95" mass="10799">MGQRAEHVYTEQRDIARIEAWAEQLDDEERVEIRLADGTRIDGFVTARPTVQVFMDESGNEGMNALVRIDDAATPGQAHYVWLDRIVDIRRLGTA</sequence>
<proteinExistence type="predicted"/>
<dbReference type="Pfam" id="PF11607">
    <property type="entry name" value="DUF3247"/>
    <property type="match status" value="1"/>
</dbReference>
<gene>
    <name evidence="1" type="ORF">GCM10022229_10880</name>
</gene>
<accession>A0ABP7MAM5</accession>
<evidence type="ECO:0000313" key="1">
    <source>
        <dbReference type="EMBL" id="GAA3919118.1"/>
    </source>
</evidence>
<organism evidence="1 2">
    <name type="scientific">Luteimonas lutimaris</name>
    <dbReference type="NCBI Taxonomy" id="698645"/>
    <lineage>
        <taxon>Bacteria</taxon>
        <taxon>Pseudomonadati</taxon>
        <taxon>Pseudomonadota</taxon>
        <taxon>Gammaproteobacteria</taxon>
        <taxon>Lysobacterales</taxon>
        <taxon>Lysobacteraceae</taxon>
        <taxon>Luteimonas</taxon>
    </lineage>
</organism>
<dbReference type="EMBL" id="BAAAZU010000004">
    <property type="protein sequence ID" value="GAA3919118.1"/>
    <property type="molecule type" value="Genomic_DNA"/>
</dbReference>
<keyword evidence="2" id="KW-1185">Reference proteome</keyword>
<dbReference type="Proteomes" id="UP001501727">
    <property type="component" value="Unassembled WGS sequence"/>
</dbReference>
<reference evidence="2" key="1">
    <citation type="journal article" date="2019" name="Int. J. Syst. Evol. Microbiol.">
        <title>The Global Catalogue of Microorganisms (GCM) 10K type strain sequencing project: providing services to taxonomists for standard genome sequencing and annotation.</title>
        <authorList>
            <consortium name="The Broad Institute Genomics Platform"/>
            <consortium name="The Broad Institute Genome Sequencing Center for Infectious Disease"/>
            <person name="Wu L."/>
            <person name="Ma J."/>
        </authorList>
    </citation>
    <scope>NUCLEOTIDE SEQUENCE [LARGE SCALE GENOMIC DNA]</scope>
    <source>
        <strain evidence="2">JCM 16916</strain>
    </source>
</reference>
<protein>
    <submittedName>
        <fullName evidence="1">DUF3247 family protein</fullName>
    </submittedName>
</protein>
<name>A0ABP7MAM5_9GAMM</name>
<dbReference type="Gene3D" id="2.30.30.720">
    <property type="entry name" value="Protein of unknown function (DUF3247)"/>
    <property type="match status" value="1"/>
</dbReference>
<dbReference type="InterPro" id="IPR021649">
    <property type="entry name" value="DUF3247"/>
</dbReference>
<dbReference type="RefSeq" id="WP_344758939.1">
    <property type="nucleotide sequence ID" value="NZ_BAAAZU010000004.1"/>
</dbReference>